<keyword evidence="1" id="KW-1133">Transmembrane helix</keyword>
<keyword evidence="1" id="KW-0472">Membrane</keyword>
<dbReference type="SUPFAM" id="SSF53335">
    <property type="entry name" value="S-adenosyl-L-methionine-dependent methyltransferases"/>
    <property type="match status" value="1"/>
</dbReference>
<dbReference type="GO" id="GO:0008757">
    <property type="term" value="F:S-adenosylmethionine-dependent methyltransferase activity"/>
    <property type="evidence" value="ECO:0007669"/>
    <property type="project" value="InterPro"/>
</dbReference>
<dbReference type="Pfam" id="PF08241">
    <property type="entry name" value="Methyltransf_11"/>
    <property type="match status" value="1"/>
</dbReference>
<evidence type="ECO:0000313" key="3">
    <source>
        <dbReference type="EMBL" id="OGM08237.1"/>
    </source>
</evidence>
<evidence type="ECO:0000256" key="1">
    <source>
        <dbReference type="SAM" id="Phobius"/>
    </source>
</evidence>
<feature type="domain" description="Methyltransferase type 11" evidence="2">
    <location>
        <begin position="18"/>
        <end position="108"/>
    </location>
</feature>
<sequence>RAFEANELSKIDLKRPILDLGCGYGEFAGVFYDASVEVGVDLSGRDLQIAAQNKKYSELVLADARRLPFPDSSFNSILSVSVIEHIKNTRKILSEVNRVLTSGGKFVFTTPDKDFTSFLFYPLLFQSLKLNFLAEYYKKAVNNIFKHDSLYTEPQWRKMLKGTGFEVERIEKIIPRKAVMLWDFLLVFALPSQILKLIFGKRIVIKNELRIKLVYQLLTNVVKKDSGTRSNFLIIARKL</sequence>
<evidence type="ECO:0000259" key="2">
    <source>
        <dbReference type="Pfam" id="PF08241"/>
    </source>
</evidence>
<protein>
    <recommendedName>
        <fullName evidence="2">Methyltransferase type 11 domain-containing protein</fullName>
    </recommendedName>
</protein>
<gene>
    <name evidence="3" type="ORF">A2159_01595</name>
</gene>
<dbReference type="InterPro" id="IPR013216">
    <property type="entry name" value="Methyltransf_11"/>
</dbReference>
<feature type="transmembrane region" description="Helical" evidence="1">
    <location>
        <begin position="179"/>
        <end position="199"/>
    </location>
</feature>
<name>A0A1F7WZR8_9BACT</name>
<dbReference type="PANTHER" id="PTHR43591">
    <property type="entry name" value="METHYLTRANSFERASE"/>
    <property type="match status" value="1"/>
</dbReference>
<reference evidence="3 4" key="1">
    <citation type="journal article" date="2016" name="Nat. Commun.">
        <title>Thousands of microbial genomes shed light on interconnected biogeochemical processes in an aquifer system.</title>
        <authorList>
            <person name="Anantharaman K."/>
            <person name="Brown C.T."/>
            <person name="Hug L.A."/>
            <person name="Sharon I."/>
            <person name="Castelle C.J."/>
            <person name="Probst A.J."/>
            <person name="Thomas B.C."/>
            <person name="Singh A."/>
            <person name="Wilkins M.J."/>
            <person name="Karaoz U."/>
            <person name="Brodie E.L."/>
            <person name="Williams K.H."/>
            <person name="Hubbard S.S."/>
            <person name="Banfield J.F."/>
        </authorList>
    </citation>
    <scope>NUCLEOTIDE SEQUENCE [LARGE SCALE GENOMIC DNA]</scope>
</reference>
<dbReference type="AlphaFoldDB" id="A0A1F7WZR8"/>
<dbReference type="CDD" id="cd02440">
    <property type="entry name" value="AdoMet_MTases"/>
    <property type="match status" value="1"/>
</dbReference>
<proteinExistence type="predicted"/>
<dbReference type="InterPro" id="IPR029063">
    <property type="entry name" value="SAM-dependent_MTases_sf"/>
</dbReference>
<dbReference type="Proteomes" id="UP000179219">
    <property type="component" value="Unassembled WGS sequence"/>
</dbReference>
<feature type="non-terminal residue" evidence="3">
    <location>
        <position position="1"/>
    </location>
</feature>
<keyword evidence="1" id="KW-0812">Transmembrane</keyword>
<dbReference type="Gene3D" id="3.40.50.150">
    <property type="entry name" value="Vaccinia Virus protein VP39"/>
    <property type="match status" value="1"/>
</dbReference>
<organism evidence="3 4">
    <name type="scientific">Candidatus Woesebacteria bacterium RBG_13_34_9</name>
    <dbReference type="NCBI Taxonomy" id="1802477"/>
    <lineage>
        <taxon>Bacteria</taxon>
        <taxon>Candidatus Woeseibacteriota</taxon>
    </lineage>
</organism>
<accession>A0A1F7WZR8</accession>
<comment type="caution">
    <text evidence="3">The sequence shown here is derived from an EMBL/GenBank/DDBJ whole genome shotgun (WGS) entry which is preliminary data.</text>
</comment>
<evidence type="ECO:0000313" key="4">
    <source>
        <dbReference type="Proteomes" id="UP000179219"/>
    </source>
</evidence>
<dbReference type="EMBL" id="MGFP01000057">
    <property type="protein sequence ID" value="OGM08237.1"/>
    <property type="molecule type" value="Genomic_DNA"/>
</dbReference>